<dbReference type="AlphaFoldDB" id="A0A926RUE3"/>
<dbReference type="InterPro" id="IPR038323">
    <property type="entry name" value="ArAE_1_C_sf"/>
</dbReference>
<evidence type="ECO:0000256" key="4">
    <source>
        <dbReference type="ARBA" id="ARBA00022989"/>
    </source>
</evidence>
<evidence type="ECO:0000256" key="1">
    <source>
        <dbReference type="ARBA" id="ARBA00004651"/>
    </source>
</evidence>
<dbReference type="PANTHER" id="PTHR40064">
    <property type="entry name" value="MEMBRANE PROTEIN-RELATED"/>
    <property type="match status" value="1"/>
</dbReference>
<dbReference type="InterPro" id="IPR010343">
    <property type="entry name" value="ArAE_1"/>
</dbReference>
<comment type="subcellular location">
    <subcellularLocation>
        <location evidence="1">Cell membrane</location>
        <topology evidence="1">Multi-pass membrane protein</topology>
    </subcellularLocation>
</comment>
<reference evidence="8" key="1">
    <citation type="submission" date="2020-09" db="EMBL/GenBank/DDBJ databases">
        <title>A novel bacterium of genus Hazenella, isolated from South China Sea.</title>
        <authorList>
            <person name="Huang H."/>
            <person name="Mo K."/>
            <person name="Hu Y."/>
        </authorList>
    </citation>
    <scope>NUCLEOTIDE SEQUENCE</scope>
    <source>
        <strain evidence="8">IB182357</strain>
    </source>
</reference>
<feature type="transmembrane region" description="Helical" evidence="6">
    <location>
        <begin position="53"/>
        <end position="72"/>
    </location>
</feature>
<feature type="transmembrane region" description="Helical" evidence="6">
    <location>
        <begin position="78"/>
        <end position="108"/>
    </location>
</feature>
<feature type="transmembrane region" description="Helical" evidence="6">
    <location>
        <begin position="120"/>
        <end position="142"/>
    </location>
</feature>
<dbReference type="PANTHER" id="PTHR40064:SF1">
    <property type="entry name" value="MEMBRANE PROTEIN"/>
    <property type="match status" value="1"/>
</dbReference>
<dbReference type="RefSeq" id="WP_191142192.1">
    <property type="nucleotide sequence ID" value="NZ_JACXAH010000014.1"/>
</dbReference>
<keyword evidence="5 6" id="KW-0472">Membrane</keyword>
<accession>A0A926RUE3</accession>
<feature type="transmembrane region" description="Helical" evidence="6">
    <location>
        <begin position="20"/>
        <end position="41"/>
    </location>
</feature>
<proteinExistence type="predicted"/>
<protein>
    <submittedName>
        <fullName evidence="8">Aromatic acid exporter family protein</fullName>
    </submittedName>
</protein>
<feature type="domain" description="Putative aromatic acid exporter C-terminal" evidence="7">
    <location>
        <begin position="146"/>
        <end position="310"/>
    </location>
</feature>
<sequence length="349" mass="39848">MFKIGYRTLKTAVGCGLAVAIAQGLSLQFYAAAGVIAILSIKTTKKRSYQSAIDRFVACILAIGIAAIIFPITGYVPWAISIILLLLFPLGVTLKVTEGLVTSVVVLLHFYTLGEMSSKWVINELILITIGIGIALLVNLYMPSVEKDLKSYRVKIERNFQLIFQEFAYYLRHGESDWDGKEIVETDALLQKAKEIALLDIENHAYDREYNYYRYFNMRSKQFEIIERILPSVSSFNACVEQGEEVAAFLDHIADAVCPHNSAHLFLDELEEMRKKFKHSPLPTTRKEFEMRASLMHIVEEMKRYLILKQSLKIKAREAGKLGSHKHLWEGEGLRLQTVTIKVRNWLKR</sequence>
<comment type="caution">
    <text evidence="8">The sequence shown here is derived from an EMBL/GenBank/DDBJ whole genome shotgun (WGS) entry which is preliminary data.</text>
</comment>
<evidence type="ECO:0000256" key="2">
    <source>
        <dbReference type="ARBA" id="ARBA00022475"/>
    </source>
</evidence>
<keyword evidence="4 6" id="KW-1133">Transmembrane helix</keyword>
<evidence type="ECO:0000256" key="5">
    <source>
        <dbReference type="ARBA" id="ARBA00023136"/>
    </source>
</evidence>
<dbReference type="Proteomes" id="UP000661691">
    <property type="component" value="Unassembled WGS sequence"/>
</dbReference>
<dbReference type="EMBL" id="JACXAH010000014">
    <property type="protein sequence ID" value="MBD1372868.1"/>
    <property type="molecule type" value="Genomic_DNA"/>
</dbReference>
<dbReference type="Pfam" id="PF06081">
    <property type="entry name" value="ArAE_1"/>
    <property type="match status" value="1"/>
</dbReference>
<dbReference type="InterPro" id="IPR021062">
    <property type="entry name" value="ArAE_1_C"/>
</dbReference>
<gene>
    <name evidence="8" type="ORF">IC620_10920</name>
</gene>
<keyword evidence="2" id="KW-1003">Cell membrane</keyword>
<keyword evidence="9" id="KW-1185">Reference proteome</keyword>
<evidence type="ECO:0000259" key="7">
    <source>
        <dbReference type="Pfam" id="PF11728"/>
    </source>
</evidence>
<organism evidence="8 9">
    <name type="scientific">Polycladospora coralii</name>
    <dbReference type="NCBI Taxonomy" id="2771432"/>
    <lineage>
        <taxon>Bacteria</taxon>
        <taxon>Bacillati</taxon>
        <taxon>Bacillota</taxon>
        <taxon>Bacilli</taxon>
        <taxon>Bacillales</taxon>
        <taxon>Thermoactinomycetaceae</taxon>
        <taxon>Polycladospora</taxon>
    </lineage>
</organism>
<evidence type="ECO:0000256" key="3">
    <source>
        <dbReference type="ARBA" id="ARBA00022692"/>
    </source>
</evidence>
<dbReference type="Pfam" id="PF11728">
    <property type="entry name" value="ArAE_1_C"/>
    <property type="match status" value="1"/>
</dbReference>
<dbReference type="Gene3D" id="1.20.120.940">
    <property type="entry name" value="Putative aromatic acid exporter, C-terminal domain"/>
    <property type="match status" value="1"/>
</dbReference>
<dbReference type="InterPro" id="IPR052984">
    <property type="entry name" value="UPF0421"/>
</dbReference>
<dbReference type="GO" id="GO:0005886">
    <property type="term" value="C:plasma membrane"/>
    <property type="evidence" value="ECO:0007669"/>
    <property type="project" value="UniProtKB-SubCell"/>
</dbReference>
<evidence type="ECO:0000313" key="9">
    <source>
        <dbReference type="Proteomes" id="UP000661691"/>
    </source>
</evidence>
<name>A0A926RUE3_9BACL</name>
<evidence type="ECO:0000313" key="8">
    <source>
        <dbReference type="EMBL" id="MBD1372868.1"/>
    </source>
</evidence>
<evidence type="ECO:0000256" key="6">
    <source>
        <dbReference type="SAM" id="Phobius"/>
    </source>
</evidence>
<keyword evidence="3 6" id="KW-0812">Transmembrane</keyword>